<dbReference type="AlphaFoldDB" id="A0A8U0A178"/>
<keyword evidence="3" id="KW-1185">Reference proteome</keyword>
<dbReference type="InterPro" id="IPR050194">
    <property type="entry name" value="Glycosyltransferase_grp1"/>
</dbReference>
<feature type="domain" description="Glycosyltransferase subfamily 4-like N-terminal" evidence="1">
    <location>
        <begin position="55"/>
        <end position="164"/>
    </location>
</feature>
<reference evidence="2" key="1">
    <citation type="submission" date="2022-04" db="EMBL/GenBank/DDBJ databases">
        <title>Halocatena sp. nov., isolated from a salt lake.</title>
        <authorList>
            <person name="Cui H.-L."/>
        </authorList>
    </citation>
    <scope>NUCLEOTIDE SEQUENCE</scope>
    <source>
        <strain evidence="2">AD-1</strain>
    </source>
</reference>
<evidence type="ECO:0000259" key="1">
    <source>
        <dbReference type="Pfam" id="PF13439"/>
    </source>
</evidence>
<dbReference type="RefSeq" id="WP_247993565.1">
    <property type="nucleotide sequence ID" value="NZ_CP096019.1"/>
</dbReference>
<protein>
    <submittedName>
        <fullName evidence="2">Glycosyltransferase family 4 protein</fullName>
    </submittedName>
</protein>
<accession>A0A8U0A178</accession>
<name>A0A8U0A178_9EURY</name>
<dbReference type="Gene3D" id="3.40.50.2000">
    <property type="entry name" value="Glycogen Phosphorylase B"/>
    <property type="match status" value="2"/>
</dbReference>
<dbReference type="EMBL" id="CP096019">
    <property type="protein sequence ID" value="UPM42895.1"/>
    <property type="molecule type" value="Genomic_DNA"/>
</dbReference>
<dbReference type="Proteomes" id="UP000831768">
    <property type="component" value="Chromosome"/>
</dbReference>
<dbReference type="CDD" id="cd03801">
    <property type="entry name" value="GT4_PimA-like"/>
    <property type="match status" value="1"/>
</dbReference>
<evidence type="ECO:0000313" key="2">
    <source>
        <dbReference type="EMBL" id="UPM42895.1"/>
    </source>
</evidence>
<dbReference type="PANTHER" id="PTHR45947:SF3">
    <property type="entry name" value="SULFOQUINOVOSYL TRANSFERASE SQD2"/>
    <property type="match status" value="1"/>
</dbReference>
<gene>
    <name evidence="2" type="ORF">MW046_00215</name>
</gene>
<evidence type="ECO:0000313" key="3">
    <source>
        <dbReference type="Proteomes" id="UP000831768"/>
    </source>
</evidence>
<organism evidence="2 3">
    <name type="scientific">Halocatena salina</name>
    <dbReference type="NCBI Taxonomy" id="2934340"/>
    <lineage>
        <taxon>Archaea</taxon>
        <taxon>Methanobacteriati</taxon>
        <taxon>Methanobacteriota</taxon>
        <taxon>Stenosarchaea group</taxon>
        <taxon>Halobacteria</taxon>
        <taxon>Halobacteriales</taxon>
        <taxon>Natronomonadaceae</taxon>
        <taxon>Halocatena</taxon>
    </lineage>
</organism>
<dbReference type="PANTHER" id="PTHR45947">
    <property type="entry name" value="SULFOQUINOVOSYL TRANSFERASE SQD2"/>
    <property type="match status" value="1"/>
</dbReference>
<sequence>MTSDRLLIVGTLGGGGIHQYIEQQYRHLDSVEASVYDMVSDPKGEGGWWLFTSVIASVWAAIRFPFRAPPDVIHVHTSHRFSFYRSAFYVLYASIVWDRPVVLHVHGSSFDSFVTTDSWLINRIQAFVFGECDRIIVLSPYWQEVLSTCVPEEKIRVLPNAIAPSEYSPVFETDTQHVVFVSNLVERKGVFELAGAIEDLLDENPEKNGTDVRFSIAGSGPLKERVESLADQHEAVEYLGYVSERKKRTLLDSGTIFVLPAYAEGLPIALLEGMAGGNAVVSTTVGSIPEVIDEENGLLVEPKNTTQLSDALATLVADPERTEAMGRENRRLVSETYSWDTTQQTLQEIYAELPA</sequence>
<proteinExistence type="predicted"/>
<dbReference type="InterPro" id="IPR028098">
    <property type="entry name" value="Glyco_trans_4-like_N"/>
</dbReference>
<dbReference type="Pfam" id="PF13439">
    <property type="entry name" value="Glyco_transf_4"/>
    <property type="match status" value="1"/>
</dbReference>
<dbReference type="GO" id="GO:0016757">
    <property type="term" value="F:glycosyltransferase activity"/>
    <property type="evidence" value="ECO:0007669"/>
    <property type="project" value="TreeGrafter"/>
</dbReference>
<dbReference type="GeneID" id="71926424"/>
<dbReference type="Pfam" id="PF13692">
    <property type="entry name" value="Glyco_trans_1_4"/>
    <property type="match status" value="1"/>
</dbReference>
<dbReference type="SUPFAM" id="SSF53756">
    <property type="entry name" value="UDP-Glycosyltransferase/glycogen phosphorylase"/>
    <property type="match status" value="1"/>
</dbReference>
<dbReference type="KEGG" id="haad:MW046_00215"/>